<dbReference type="Proteomes" id="UP001320513">
    <property type="component" value="Unassembled WGS sequence"/>
</dbReference>
<organism evidence="2 3">
    <name type="scientific">Pseudomonas maioricensis</name>
    <dbReference type="NCBI Taxonomy" id="1766623"/>
    <lineage>
        <taxon>Bacteria</taxon>
        <taxon>Pseudomonadati</taxon>
        <taxon>Pseudomonadota</taxon>
        <taxon>Gammaproteobacteria</taxon>
        <taxon>Pseudomonadales</taxon>
        <taxon>Pseudomonadaceae</taxon>
        <taxon>Pseudomonas</taxon>
    </lineage>
</organism>
<protein>
    <submittedName>
        <fullName evidence="2">Uncharacterized protein</fullName>
    </submittedName>
</protein>
<evidence type="ECO:0000313" key="2">
    <source>
        <dbReference type="EMBL" id="MCI8208937.1"/>
    </source>
</evidence>
<sequence length="254" mass="28014">MPVAASVSRLFVAFIALIATVLSTASFADDSKPYNKDRGPYLERCEILQNYLAGYRASGRTDDPDDVISIFLNFSKGLDRFQAISGSLDLAAEDATRCNALFAKITSMVTRAQAASQAAHAERDKKSKEAALVIHHNSPEYKRARSLGYDDVGDIGYLSMYENMDGEDKMKSMLFLVDDECGAFFEAIQYSPPYVVYRAESRNCGESQRVAVLGTSDVSAGDLIDKFATYEYVGRKKIVAPNGFSISTRVLKQR</sequence>
<dbReference type="RefSeq" id="WP_243244776.1">
    <property type="nucleotide sequence ID" value="NZ_LOHG01000002.1"/>
</dbReference>
<keyword evidence="1" id="KW-0732">Signal</keyword>
<feature type="signal peptide" evidence="1">
    <location>
        <begin position="1"/>
        <end position="28"/>
    </location>
</feature>
<feature type="chain" id="PRO_5046939092" evidence="1">
    <location>
        <begin position="29"/>
        <end position="254"/>
    </location>
</feature>
<evidence type="ECO:0000256" key="1">
    <source>
        <dbReference type="SAM" id="SignalP"/>
    </source>
</evidence>
<dbReference type="EMBL" id="LOHG01000002">
    <property type="protein sequence ID" value="MCI8208937.1"/>
    <property type="molecule type" value="Genomic_DNA"/>
</dbReference>
<reference evidence="2 3" key="1">
    <citation type="submission" date="2015-12" db="EMBL/GenBank/DDBJ databases">
        <title>Phylogenomics in the description of a new species in the Pseudomonas syringae group.</title>
        <authorList>
            <person name="Busquets A."/>
            <person name="Gomila M."/>
            <person name="Beiki F."/>
            <person name="Rahimian H."/>
            <person name="Mulet M."/>
            <person name="Sanchez D."/>
            <person name="Garcia-Valdes E."/>
            <person name="Lalucat J."/>
        </authorList>
    </citation>
    <scope>NUCLEOTIDE SEQUENCE [LARGE SCALE GENOMIC DNA]</scope>
    <source>
        <strain evidence="2 3">S25</strain>
    </source>
</reference>
<comment type="caution">
    <text evidence="2">The sequence shown here is derived from an EMBL/GenBank/DDBJ whole genome shotgun (WGS) entry which is preliminary data.</text>
</comment>
<keyword evidence="3" id="KW-1185">Reference proteome</keyword>
<name>A0ABS9ZHA0_9PSED</name>
<evidence type="ECO:0000313" key="3">
    <source>
        <dbReference type="Proteomes" id="UP001320513"/>
    </source>
</evidence>
<gene>
    <name evidence="2" type="ORF">AUC61_05245</name>
</gene>
<accession>A0ABS9ZHA0</accession>
<proteinExistence type="predicted"/>